<accession>A0A084AXS5</accession>
<name>A0A084AXS5_STACB</name>
<sequence length="27" mass="2863">MPTPEGKARNSYAAYATSLLLQGPRGL</sequence>
<organism evidence="1 2">
    <name type="scientific">Stachybotrys chartarum (strain CBS 109288 / IBT 7711)</name>
    <name type="common">Toxic black mold</name>
    <name type="synonym">Stilbospora chartarum</name>
    <dbReference type="NCBI Taxonomy" id="1280523"/>
    <lineage>
        <taxon>Eukaryota</taxon>
        <taxon>Fungi</taxon>
        <taxon>Dikarya</taxon>
        <taxon>Ascomycota</taxon>
        <taxon>Pezizomycotina</taxon>
        <taxon>Sordariomycetes</taxon>
        <taxon>Hypocreomycetidae</taxon>
        <taxon>Hypocreales</taxon>
        <taxon>Stachybotryaceae</taxon>
        <taxon>Stachybotrys</taxon>
    </lineage>
</organism>
<keyword evidence="2" id="KW-1185">Reference proteome</keyword>
<dbReference type="Proteomes" id="UP000028045">
    <property type="component" value="Unassembled WGS sequence"/>
</dbReference>
<evidence type="ECO:0000313" key="1">
    <source>
        <dbReference type="EMBL" id="KEY70104.1"/>
    </source>
</evidence>
<dbReference type="EMBL" id="KL648469">
    <property type="protein sequence ID" value="KEY70104.1"/>
    <property type="molecule type" value="Genomic_DNA"/>
</dbReference>
<protein>
    <submittedName>
        <fullName evidence="1">Uncharacterized protein</fullName>
    </submittedName>
</protein>
<proteinExistence type="predicted"/>
<evidence type="ECO:0000313" key="2">
    <source>
        <dbReference type="Proteomes" id="UP000028045"/>
    </source>
</evidence>
<reference evidence="1 2" key="1">
    <citation type="journal article" date="2014" name="BMC Genomics">
        <title>Comparative genome sequencing reveals chemotype-specific gene clusters in the toxigenic black mold Stachybotrys.</title>
        <authorList>
            <person name="Semeiks J."/>
            <person name="Borek D."/>
            <person name="Otwinowski Z."/>
            <person name="Grishin N.V."/>
        </authorList>
    </citation>
    <scope>NUCLEOTIDE SEQUENCE [LARGE SCALE GENOMIC DNA]</scope>
    <source>
        <strain evidence="2">CBS 109288 / IBT 7711</strain>
    </source>
</reference>
<gene>
    <name evidence="1" type="ORF">S7711_10328</name>
</gene>
<dbReference type="AlphaFoldDB" id="A0A084AXS5"/>
<dbReference type="HOGENOM" id="CLU_3415262_0_0_1"/>